<dbReference type="EMBL" id="CAFBNO010000016">
    <property type="protein sequence ID" value="CAB4952725.1"/>
    <property type="molecule type" value="Genomic_DNA"/>
</dbReference>
<dbReference type="InterPro" id="IPR013830">
    <property type="entry name" value="SGNH_hydro"/>
</dbReference>
<accession>A0A6J7KAZ6</accession>
<feature type="domain" description="SGNH hydrolase-type esterase" evidence="1">
    <location>
        <begin position="59"/>
        <end position="245"/>
    </location>
</feature>
<evidence type="ECO:0000259" key="1">
    <source>
        <dbReference type="Pfam" id="PF13472"/>
    </source>
</evidence>
<name>A0A6J7KAZ6_9ZZZZ</name>
<dbReference type="AlphaFoldDB" id="A0A6J7KAZ6"/>
<organism evidence="2">
    <name type="scientific">freshwater metagenome</name>
    <dbReference type="NCBI Taxonomy" id="449393"/>
    <lineage>
        <taxon>unclassified sequences</taxon>
        <taxon>metagenomes</taxon>
        <taxon>ecological metagenomes</taxon>
    </lineage>
</organism>
<proteinExistence type="predicted"/>
<dbReference type="Gene3D" id="3.40.50.1110">
    <property type="entry name" value="SGNH hydrolase"/>
    <property type="match status" value="1"/>
</dbReference>
<reference evidence="2" key="1">
    <citation type="submission" date="2020-05" db="EMBL/GenBank/DDBJ databases">
        <authorList>
            <person name="Chiriac C."/>
            <person name="Salcher M."/>
            <person name="Ghai R."/>
            <person name="Kavagutti S V."/>
        </authorList>
    </citation>
    <scope>NUCLEOTIDE SEQUENCE</scope>
</reference>
<protein>
    <submittedName>
        <fullName evidence="2">Unannotated protein</fullName>
    </submittedName>
</protein>
<dbReference type="Pfam" id="PF13472">
    <property type="entry name" value="Lipase_GDSL_2"/>
    <property type="match status" value="1"/>
</dbReference>
<evidence type="ECO:0000313" key="2">
    <source>
        <dbReference type="EMBL" id="CAB4952725.1"/>
    </source>
</evidence>
<dbReference type="InterPro" id="IPR051532">
    <property type="entry name" value="Ester_Hydrolysis_Enzymes"/>
</dbReference>
<dbReference type="PANTHER" id="PTHR30383:SF29">
    <property type="entry name" value="SGNH HYDROLASE-TYPE ESTERASE DOMAIN-CONTAINING PROTEIN"/>
    <property type="match status" value="1"/>
</dbReference>
<gene>
    <name evidence="2" type="ORF">UFOPK3837_00543</name>
</gene>
<sequence>MVRIDKGEVSVAVFELVASAEPRLVEIWLPHNCNIELLSITADAPLEAASITEPRWVHYGSSISHSIEADEPVGVWPVVAARKLELDLFSLGIAGSANVEQFAARAIAEQPADLISLKIGINPVNGRNMTRRTFVPAVHSFLDTIRAAQPDTRIVLISPIYCETHETSPGPTLGGLDGRLKASPESTEAWVGDLTLSMIRELLKSIVDRREDSRLEYLDGLELFSVSEASLMPDGLHPNAEGYRLIGERFATIAKARGYLSR</sequence>
<dbReference type="SUPFAM" id="SSF52266">
    <property type="entry name" value="SGNH hydrolase"/>
    <property type="match status" value="1"/>
</dbReference>
<dbReference type="PANTHER" id="PTHR30383">
    <property type="entry name" value="THIOESTERASE 1/PROTEASE 1/LYSOPHOSPHOLIPASE L1"/>
    <property type="match status" value="1"/>
</dbReference>
<dbReference type="InterPro" id="IPR036514">
    <property type="entry name" value="SGNH_hydro_sf"/>
</dbReference>